<evidence type="ECO:0000256" key="7">
    <source>
        <dbReference type="SAM" id="Phobius"/>
    </source>
</evidence>
<evidence type="ECO:0000256" key="3">
    <source>
        <dbReference type="ARBA" id="ARBA00022475"/>
    </source>
</evidence>
<organism evidence="8 9">
    <name type="scientific">Ruegeria marina</name>
    <dbReference type="NCBI Taxonomy" id="639004"/>
    <lineage>
        <taxon>Bacteria</taxon>
        <taxon>Pseudomonadati</taxon>
        <taxon>Pseudomonadota</taxon>
        <taxon>Alphaproteobacteria</taxon>
        <taxon>Rhodobacterales</taxon>
        <taxon>Roseobacteraceae</taxon>
        <taxon>Ruegeria</taxon>
    </lineage>
</organism>
<evidence type="ECO:0000256" key="5">
    <source>
        <dbReference type="ARBA" id="ARBA00022989"/>
    </source>
</evidence>
<dbReference type="Pfam" id="PF05977">
    <property type="entry name" value="MFS_3"/>
    <property type="match status" value="1"/>
</dbReference>
<dbReference type="InterPro" id="IPR010290">
    <property type="entry name" value="TM_effector"/>
</dbReference>
<keyword evidence="2" id="KW-0813">Transport</keyword>
<keyword evidence="5 7" id="KW-1133">Transmembrane helix</keyword>
<dbReference type="InterPro" id="IPR036259">
    <property type="entry name" value="MFS_trans_sf"/>
</dbReference>
<keyword evidence="4 7" id="KW-0812">Transmembrane</keyword>
<evidence type="ECO:0000313" key="8">
    <source>
        <dbReference type="EMBL" id="SDC90519.1"/>
    </source>
</evidence>
<dbReference type="STRING" id="639004.SAMN04488239_10496"/>
<evidence type="ECO:0000256" key="2">
    <source>
        <dbReference type="ARBA" id="ARBA00022448"/>
    </source>
</evidence>
<keyword evidence="9" id="KW-1185">Reference proteome</keyword>
<feature type="transmembrane region" description="Helical" evidence="7">
    <location>
        <begin position="238"/>
        <end position="260"/>
    </location>
</feature>
<keyword evidence="3" id="KW-1003">Cell membrane</keyword>
<dbReference type="EMBL" id="FMZV01000004">
    <property type="protein sequence ID" value="SDC90519.1"/>
    <property type="molecule type" value="Genomic_DNA"/>
</dbReference>
<accession>A0A1G6QDQ9</accession>
<feature type="transmembrane region" description="Helical" evidence="7">
    <location>
        <begin position="34"/>
        <end position="57"/>
    </location>
</feature>
<dbReference type="GO" id="GO:0005886">
    <property type="term" value="C:plasma membrane"/>
    <property type="evidence" value="ECO:0007669"/>
    <property type="project" value="UniProtKB-SubCell"/>
</dbReference>
<feature type="transmembrane region" description="Helical" evidence="7">
    <location>
        <begin position="365"/>
        <end position="385"/>
    </location>
</feature>
<comment type="subcellular location">
    <subcellularLocation>
        <location evidence="1">Cell membrane</location>
        <topology evidence="1">Multi-pass membrane protein</topology>
    </subcellularLocation>
</comment>
<sequence>MIPDAPRSGGASATGKVLRKSMIDVLRHRAYRHLFAAQVVALTGTGLTTVALGLLAYDLAGDRAGIVLGTALTIKMLAYVFLSPVAAALTEGLDRRKVLVSLDLVRAATALCLPFVTEVWQVYSLIFVLQAASAGFTPAFQATIPVLLPEEDEYTKALSLSRLAYDIESLASPALAAALLGLVTFDALFVGTCLGFVGSALLVLTVALPRDPTPERRSIWARTTRGLRLYLDDRNLRGLMALNVAVAMPGAMVLVNTVLLVKAELGGSDRNVALALGAFGGGSMLIALLLPRLLTRRNDRTVMLAGGALMAGAGLVLALAGLSPPWGWPALLATWTVIGAGYSMALTPSGRLLRRSSGSPSDLPALFAAQFALSHACWLVAYPLAGWLATTAAPETALAALSFLGACGVVSADRFWTDRKRRPDP</sequence>
<reference evidence="9" key="1">
    <citation type="submission" date="2016-10" db="EMBL/GenBank/DDBJ databases">
        <authorList>
            <person name="Varghese N."/>
            <person name="Submissions S."/>
        </authorList>
    </citation>
    <scope>NUCLEOTIDE SEQUENCE [LARGE SCALE GENOMIC DNA]</scope>
    <source>
        <strain evidence="9">CGMCC 1.9108</strain>
    </source>
</reference>
<dbReference type="CDD" id="cd06173">
    <property type="entry name" value="MFS_MefA_like"/>
    <property type="match status" value="1"/>
</dbReference>
<feature type="transmembrane region" description="Helical" evidence="7">
    <location>
        <begin position="326"/>
        <end position="345"/>
    </location>
</feature>
<feature type="transmembrane region" description="Helical" evidence="7">
    <location>
        <begin position="272"/>
        <end position="290"/>
    </location>
</feature>
<dbReference type="Proteomes" id="UP000199628">
    <property type="component" value="Unassembled WGS sequence"/>
</dbReference>
<dbReference type="PANTHER" id="PTHR23513:SF6">
    <property type="entry name" value="MAJOR FACILITATOR SUPERFAMILY ASSOCIATED DOMAIN-CONTAINING PROTEIN"/>
    <property type="match status" value="1"/>
</dbReference>
<evidence type="ECO:0000256" key="6">
    <source>
        <dbReference type="ARBA" id="ARBA00023136"/>
    </source>
</evidence>
<gene>
    <name evidence="8" type="ORF">SAMN04488239_10496</name>
</gene>
<keyword evidence="6 7" id="KW-0472">Membrane</keyword>
<evidence type="ECO:0000256" key="1">
    <source>
        <dbReference type="ARBA" id="ARBA00004651"/>
    </source>
</evidence>
<dbReference type="PANTHER" id="PTHR23513">
    <property type="entry name" value="INTEGRAL MEMBRANE EFFLUX PROTEIN-RELATED"/>
    <property type="match status" value="1"/>
</dbReference>
<dbReference type="Gene3D" id="1.20.1250.20">
    <property type="entry name" value="MFS general substrate transporter like domains"/>
    <property type="match status" value="1"/>
</dbReference>
<feature type="transmembrane region" description="Helical" evidence="7">
    <location>
        <begin position="397"/>
        <end position="416"/>
    </location>
</feature>
<evidence type="ECO:0000256" key="4">
    <source>
        <dbReference type="ARBA" id="ARBA00022692"/>
    </source>
</evidence>
<feature type="transmembrane region" description="Helical" evidence="7">
    <location>
        <begin position="63"/>
        <end position="86"/>
    </location>
</feature>
<feature type="transmembrane region" description="Helical" evidence="7">
    <location>
        <begin position="302"/>
        <end position="320"/>
    </location>
</feature>
<protein>
    <submittedName>
        <fullName evidence="8">Predicted arabinose efflux permease, MFS family</fullName>
    </submittedName>
</protein>
<proteinExistence type="predicted"/>
<name>A0A1G6QDQ9_9RHOB</name>
<feature type="transmembrane region" description="Helical" evidence="7">
    <location>
        <begin position="188"/>
        <end position="208"/>
    </location>
</feature>
<evidence type="ECO:0000313" key="9">
    <source>
        <dbReference type="Proteomes" id="UP000199628"/>
    </source>
</evidence>
<dbReference type="SUPFAM" id="SSF103473">
    <property type="entry name" value="MFS general substrate transporter"/>
    <property type="match status" value="1"/>
</dbReference>
<dbReference type="AlphaFoldDB" id="A0A1G6QDQ9"/>